<keyword evidence="1 3" id="KW-0378">Hydrolase</keyword>
<feature type="domain" description="Isochorismatase-like" evidence="2">
    <location>
        <begin position="10"/>
        <end position="146"/>
    </location>
</feature>
<dbReference type="PANTHER" id="PTHR43540:SF14">
    <property type="entry name" value="ISOCHORISMATASE"/>
    <property type="match status" value="1"/>
</dbReference>
<evidence type="ECO:0000313" key="3">
    <source>
        <dbReference type="EMBL" id="QOT79320.1"/>
    </source>
</evidence>
<dbReference type="InterPro" id="IPR036380">
    <property type="entry name" value="Isochorismatase-like_sf"/>
</dbReference>
<proteinExistence type="predicted"/>
<dbReference type="EMBL" id="CP062804">
    <property type="protein sequence ID" value="QOT79320.1"/>
    <property type="molecule type" value="Genomic_DNA"/>
</dbReference>
<dbReference type="GO" id="GO:0016787">
    <property type="term" value="F:hydrolase activity"/>
    <property type="evidence" value="ECO:0007669"/>
    <property type="project" value="UniProtKB-KW"/>
</dbReference>
<dbReference type="Pfam" id="PF00857">
    <property type="entry name" value="Isochorismatase"/>
    <property type="match status" value="1"/>
</dbReference>
<dbReference type="GeneID" id="98405546"/>
<dbReference type="InterPro" id="IPR050272">
    <property type="entry name" value="Isochorismatase-like_hydrls"/>
</dbReference>
<reference evidence="3 4" key="1">
    <citation type="submission" date="2020-10" db="EMBL/GenBank/DDBJ databases">
        <title>Complete genome sequence of Cupriavidus basilensis CCUG 49340T.</title>
        <authorList>
            <person name="Salva-Serra F."/>
            <person name="Donoso R.A."/>
            <person name="Cho K.H."/>
            <person name="Yoo J.A."/>
            <person name="Lee K."/>
            <person name="Yoon S.-H."/>
            <person name="Perez-Pantoja D."/>
            <person name="Moore E.R.B."/>
        </authorList>
    </citation>
    <scope>NUCLEOTIDE SEQUENCE [LARGE SCALE GENOMIC DNA]</scope>
    <source>
        <strain evidence="4">CCUG 49340</strain>
    </source>
</reference>
<dbReference type="CDD" id="cd01014">
    <property type="entry name" value="nicotinamidase_related"/>
    <property type="match status" value="1"/>
</dbReference>
<dbReference type="PANTHER" id="PTHR43540">
    <property type="entry name" value="PEROXYUREIDOACRYLATE/UREIDOACRYLATE AMIDOHYDROLASE-RELATED"/>
    <property type="match status" value="1"/>
</dbReference>
<dbReference type="RefSeq" id="WP_150991749.1">
    <property type="nucleotide sequence ID" value="NZ_CP062804.1"/>
</dbReference>
<dbReference type="InterPro" id="IPR000868">
    <property type="entry name" value="Isochorismatase-like_dom"/>
</dbReference>
<organism evidence="3 4">
    <name type="scientific">Cupriavidus basilensis</name>
    <dbReference type="NCBI Taxonomy" id="68895"/>
    <lineage>
        <taxon>Bacteria</taxon>
        <taxon>Pseudomonadati</taxon>
        <taxon>Pseudomonadota</taxon>
        <taxon>Betaproteobacteria</taxon>
        <taxon>Burkholderiales</taxon>
        <taxon>Burkholderiaceae</taxon>
        <taxon>Cupriavidus</taxon>
    </lineage>
</organism>
<dbReference type="Gene3D" id="3.40.50.850">
    <property type="entry name" value="Isochorismatase-like"/>
    <property type="match status" value="1"/>
</dbReference>
<name>A0A643FLG0_9BURK</name>
<evidence type="ECO:0000259" key="2">
    <source>
        <dbReference type="Pfam" id="PF00857"/>
    </source>
</evidence>
<dbReference type="Proteomes" id="UP000397656">
    <property type="component" value="Chromosome 2"/>
</dbReference>
<sequence>MPSSASAGRSALLIIDMQVGMFNGPQKPYEGQRVLATINTLIAKAREAGAPIFAVRHTGPLGSPLEPGSALSQLLPELAVDAVTDTVFDKARPSCFAGTGLAGWLADAGVAELVIAGMKTEYCVDTTCRAAAELGFRPVLVADGHTCMDTPVLPAQAIIAHHNRTLSGPFVQLVSAADCLFVQQSA</sequence>
<accession>A0A643FLG0</accession>
<evidence type="ECO:0000313" key="4">
    <source>
        <dbReference type="Proteomes" id="UP000397656"/>
    </source>
</evidence>
<gene>
    <name evidence="3" type="ORF">F7R26_031780</name>
</gene>
<dbReference type="SUPFAM" id="SSF52499">
    <property type="entry name" value="Isochorismatase-like hydrolases"/>
    <property type="match status" value="1"/>
</dbReference>
<dbReference type="AlphaFoldDB" id="A0A643FLG0"/>
<protein>
    <submittedName>
        <fullName evidence="3">Cysteine hydrolase</fullName>
    </submittedName>
</protein>
<evidence type="ECO:0000256" key="1">
    <source>
        <dbReference type="ARBA" id="ARBA00022801"/>
    </source>
</evidence>